<comment type="caution">
    <text evidence="1">The sequence shown here is derived from an EMBL/GenBank/DDBJ whole genome shotgun (WGS) entry which is preliminary data.</text>
</comment>
<evidence type="ECO:0000313" key="2">
    <source>
        <dbReference type="Proteomes" id="UP001144396"/>
    </source>
</evidence>
<proteinExistence type="predicted"/>
<organism evidence="1 2">
    <name type="scientific">Agromyces rhizosphaerae</name>
    <dbReference type="NCBI Taxonomy" id="88374"/>
    <lineage>
        <taxon>Bacteria</taxon>
        <taxon>Bacillati</taxon>
        <taxon>Actinomycetota</taxon>
        <taxon>Actinomycetes</taxon>
        <taxon>Micrococcales</taxon>
        <taxon>Microbacteriaceae</taxon>
        <taxon>Agromyces</taxon>
    </lineage>
</organism>
<sequence>MVESRHEVTRENSGANPADVEAVLRRVARSLDLKLGRVTIDVDEPDVTLLKYTLAQVEVALVESGRRSELILIQFSVGQRLFRCICSRADFLRRGQRALRRLGRMRSRPADGAGPEARVFAGLGRTWVVHQTNEPEPIVRTWKRLEAAREAVWAEDLISVKDVRDQIPDEYDDLALLMVRAQDDGWDESKILEVVTQRVIGEYSIDTPGTAAAVAFADSAKRIVSDYFSRQRRWE</sequence>
<name>A0A9W6FPD2_9MICO</name>
<accession>A0A9W6FPD2</accession>
<dbReference type="EMBL" id="BSDP01000001">
    <property type="protein sequence ID" value="GLI27345.1"/>
    <property type="molecule type" value="Genomic_DNA"/>
</dbReference>
<evidence type="ECO:0000313" key="1">
    <source>
        <dbReference type="EMBL" id="GLI27345.1"/>
    </source>
</evidence>
<keyword evidence="2" id="KW-1185">Reference proteome</keyword>
<gene>
    <name evidence="1" type="ORF">ARHIZOSPH14_15870</name>
</gene>
<dbReference type="AlphaFoldDB" id="A0A9W6FPD2"/>
<dbReference type="Proteomes" id="UP001144396">
    <property type="component" value="Unassembled WGS sequence"/>
</dbReference>
<reference evidence="1" key="1">
    <citation type="submission" date="2022-12" db="EMBL/GenBank/DDBJ databases">
        <title>Reference genome sequencing for broad-spectrum identification of bacterial and archaeal isolates by mass spectrometry.</title>
        <authorList>
            <person name="Sekiguchi Y."/>
            <person name="Tourlousse D.M."/>
        </authorList>
    </citation>
    <scope>NUCLEOTIDE SEQUENCE</scope>
    <source>
        <strain evidence="1">14</strain>
    </source>
</reference>
<protein>
    <submittedName>
        <fullName evidence="1">Uncharacterized protein</fullName>
    </submittedName>
</protein>